<name>A0A9P0TQM6_PIEBR</name>
<dbReference type="Proteomes" id="UP001152562">
    <property type="component" value="Unassembled WGS sequence"/>
</dbReference>
<dbReference type="AlphaFoldDB" id="A0A9P0TQM6"/>
<comment type="caution">
    <text evidence="1">The sequence shown here is derived from an EMBL/GenBank/DDBJ whole genome shotgun (WGS) entry which is preliminary data.</text>
</comment>
<dbReference type="EMBL" id="CALOZG010000029">
    <property type="protein sequence ID" value="CAH4033549.1"/>
    <property type="molecule type" value="Genomic_DNA"/>
</dbReference>
<organism evidence="1 2">
    <name type="scientific">Pieris brassicae</name>
    <name type="common">White butterfly</name>
    <name type="synonym">Large white butterfly</name>
    <dbReference type="NCBI Taxonomy" id="7116"/>
    <lineage>
        <taxon>Eukaryota</taxon>
        <taxon>Metazoa</taxon>
        <taxon>Ecdysozoa</taxon>
        <taxon>Arthropoda</taxon>
        <taxon>Hexapoda</taxon>
        <taxon>Insecta</taxon>
        <taxon>Pterygota</taxon>
        <taxon>Neoptera</taxon>
        <taxon>Endopterygota</taxon>
        <taxon>Lepidoptera</taxon>
        <taxon>Glossata</taxon>
        <taxon>Ditrysia</taxon>
        <taxon>Papilionoidea</taxon>
        <taxon>Pieridae</taxon>
        <taxon>Pierinae</taxon>
        <taxon>Pieris</taxon>
    </lineage>
</organism>
<protein>
    <submittedName>
        <fullName evidence="1">Uncharacterized protein</fullName>
    </submittedName>
</protein>
<accession>A0A9P0TQM6</accession>
<proteinExistence type="predicted"/>
<reference evidence="1" key="1">
    <citation type="submission" date="2022-05" db="EMBL/GenBank/DDBJ databases">
        <authorList>
            <person name="Okamura Y."/>
        </authorList>
    </citation>
    <scope>NUCLEOTIDE SEQUENCE</scope>
</reference>
<sequence>MPEVGVEAAGRHEGAAYRLYLLDVLKLRPLQQFVEVGYELVEDAQILLALEIRLVVHFVEVDDAREDDADVLVVLGVFGGALQLVCDVPRDDVVQQPIRLIPHGLDLLFVSVRDHVAVETESVAYLELSVQKPNQDQQQHDVQVELLQMHLVANGGRRPRAVAPHRVL</sequence>
<gene>
    <name evidence="1" type="ORF">PIBRA_LOCUS9823</name>
</gene>
<keyword evidence="2" id="KW-1185">Reference proteome</keyword>
<evidence type="ECO:0000313" key="1">
    <source>
        <dbReference type="EMBL" id="CAH4033549.1"/>
    </source>
</evidence>
<evidence type="ECO:0000313" key="2">
    <source>
        <dbReference type="Proteomes" id="UP001152562"/>
    </source>
</evidence>